<reference evidence="14" key="2">
    <citation type="journal article" date="2016" name="Genome Announc.">
        <title>Draft Genome Sequences of Two Novel Amoeba-Resistant Intranuclear Bacteria, 'Candidatus Berkiella cookevillensis' and 'Candidatus Berkiella aquae'.</title>
        <authorList>
            <person name="Mehari Y.T."/>
            <person name="Arivett B.A."/>
            <person name="Farone A.L."/>
            <person name="Gunderson J.H."/>
            <person name="Farone M.B."/>
        </authorList>
    </citation>
    <scope>NUCLEOTIDE SEQUENCE</scope>
    <source>
        <strain evidence="14">CC99</strain>
    </source>
</reference>
<dbReference type="InterPro" id="IPR001915">
    <property type="entry name" value="Peptidase_M48"/>
</dbReference>
<keyword evidence="5 10" id="KW-0378">Hydrolase</keyword>
<evidence type="ECO:0000256" key="1">
    <source>
        <dbReference type="ARBA" id="ARBA00022475"/>
    </source>
</evidence>
<evidence type="ECO:0000256" key="4">
    <source>
        <dbReference type="ARBA" id="ARBA00022723"/>
    </source>
</evidence>
<evidence type="ECO:0000256" key="2">
    <source>
        <dbReference type="ARBA" id="ARBA00022670"/>
    </source>
</evidence>
<reference evidence="14" key="3">
    <citation type="submission" date="2021-06" db="EMBL/GenBank/DDBJ databases">
        <title>Genomic Description and Analysis of Intracellular Bacteria, Candidatus Berkiella cookevillensis and Candidatus Berkiella aquae.</title>
        <authorList>
            <person name="Kidane D.T."/>
            <person name="Mehari Y.T."/>
            <person name="Rice F.C."/>
            <person name="Arivett B.A."/>
            <person name="Farone A.L."/>
            <person name="Berk S.G."/>
            <person name="Farone M.B."/>
        </authorList>
    </citation>
    <scope>NUCLEOTIDE SEQUENCE</scope>
    <source>
        <strain evidence="14">CC99</strain>
    </source>
</reference>
<evidence type="ECO:0000256" key="11">
    <source>
        <dbReference type="SAM" id="Phobius"/>
    </source>
</evidence>
<feature type="transmembrane region" description="Helical" evidence="11">
    <location>
        <begin position="42"/>
        <end position="60"/>
    </location>
</feature>
<dbReference type="AlphaFoldDB" id="A0A0Q9YFF4"/>
<proteinExistence type="inferred from homology"/>
<evidence type="ECO:0000256" key="9">
    <source>
        <dbReference type="ARBA" id="ARBA00023136"/>
    </source>
</evidence>
<dbReference type="PANTHER" id="PTHR43221:SF2">
    <property type="entry name" value="PROTEASE HTPX HOMOLOG"/>
    <property type="match status" value="1"/>
</dbReference>
<feature type="domain" description="Peptidase M48" evidence="12">
    <location>
        <begin position="124"/>
        <end position="247"/>
    </location>
</feature>
<keyword evidence="7 11" id="KW-1133">Transmembrane helix</keyword>
<reference evidence="13" key="1">
    <citation type="submission" date="2015-09" db="EMBL/GenBank/DDBJ databases">
        <title>Draft Genome Sequences of Two Novel Amoeba-resistant Intranuclear Bacteria, Candidatus Berkiella cookevillensis and Candidatus Berkiella aquae.</title>
        <authorList>
            <person name="Mehari Y.T."/>
            <person name="Arivett B.A."/>
            <person name="Farone A.L."/>
            <person name="Gunderson J.H."/>
            <person name="Farone M.B."/>
        </authorList>
    </citation>
    <scope>NUCLEOTIDE SEQUENCE [LARGE SCALE GENOMIC DNA]</scope>
    <source>
        <strain evidence="13">CC99</strain>
    </source>
</reference>
<dbReference type="GO" id="GO:0006508">
    <property type="term" value="P:proteolysis"/>
    <property type="evidence" value="ECO:0007669"/>
    <property type="project" value="UniProtKB-KW"/>
</dbReference>
<evidence type="ECO:0000313" key="14">
    <source>
        <dbReference type="EMBL" id="MCS5708154.1"/>
    </source>
</evidence>
<keyword evidence="8 10" id="KW-0482">Metalloprotease</keyword>
<feature type="transmembrane region" description="Helical" evidence="11">
    <location>
        <begin position="198"/>
        <end position="216"/>
    </location>
</feature>
<evidence type="ECO:0000259" key="12">
    <source>
        <dbReference type="Pfam" id="PF01435"/>
    </source>
</evidence>
<evidence type="ECO:0000256" key="3">
    <source>
        <dbReference type="ARBA" id="ARBA00022692"/>
    </source>
</evidence>
<name>A0A0Q9YFF4_9GAMM</name>
<dbReference type="GO" id="GO:0004222">
    <property type="term" value="F:metalloendopeptidase activity"/>
    <property type="evidence" value="ECO:0007669"/>
    <property type="project" value="InterPro"/>
</dbReference>
<dbReference type="Pfam" id="PF01435">
    <property type="entry name" value="Peptidase_M48"/>
    <property type="match status" value="1"/>
</dbReference>
<gene>
    <name evidence="14" type="ORF">CC99x_004480</name>
    <name evidence="13" type="ORF">CC99x_01605</name>
</gene>
<keyword evidence="4" id="KW-0479">Metal-binding</keyword>
<comment type="similarity">
    <text evidence="10">Belongs to the peptidase M48 family.</text>
</comment>
<dbReference type="Gene3D" id="3.30.2010.10">
    <property type="entry name" value="Metalloproteases ('zincins'), catalytic domain"/>
    <property type="match status" value="1"/>
</dbReference>
<dbReference type="EC" id="3.4.24.-" evidence="14"/>
<evidence type="ECO:0000256" key="5">
    <source>
        <dbReference type="ARBA" id="ARBA00022801"/>
    </source>
</evidence>
<keyword evidence="1" id="KW-1003">Cell membrane</keyword>
<evidence type="ECO:0000313" key="15">
    <source>
        <dbReference type="Proteomes" id="UP000051494"/>
    </source>
</evidence>
<evidence type="ECO:0000313" key="13">
    <source>
        <dbReference type="EMBL" id="KRG18393.1"/>
    </source>
</evidence>
<evidence type="ECO:0000256" key="6">
    <source>
        <dbReference type="ARBA" id="ARBA00022833"/>
    </source>
</evidence>
<comment type="cofactor">
    <cofactor evidence="10">
        <name>Zn(2+)</name>
        <dbReference type="ChEBI" id="CHEBI:29105"/>
    </cofactor>
    <text evidence="10">Binds 1 zinc ion per subunit.</text>
</comment>
<dbReference type="RefSeq" id="WP_057624689.1">
    <property type="nucleotide sequence ID" value="NZ_LKHV02000001.1"/>
</dbReference>
<keyword evidence="9 11" id="KW-0472">Membrane</keyword>
<dbReference type="OrthoDB" id="9810445at2"/>
<keyword evidence="2 10" id="KW-0645">Protease</keyword>
<keyword evidence="15" id="KW-1185">Reference proteome</keyword>
<dbReference type="Proteomes" id="UP000051494">
    <property type="component" value="Unassembled WGS sequence"/>
</dbReference>
<feature type="transmembrane region" description="Helical" evidence="11">
    <location>
        <begin position="16"/>
        <end position="36"/>
    </location>
</feature>
<organism evidence="13">
    <name type="scientific">Candidatus Berkiella cookevillensis</name>
    <dbReference type="NCBI Taxonomy" id="437022"/>
    <lineage>
        <taxon>Bacteria</taxon>
        <taxon>Pseudomonadati</taxon>
        <taxon>Pseudomonadota</taxon>
        <taxon>Gammaproteobacteria</taxon>
        <taxon>Candidatus Berkiellales</taxon>
        <taxon>Candidatus Berkiellaceae</taxon>
        <taxon>Candidatus Berkiella</taxon>
    </lineage>
</organism>
<protein>
    <submittedName>
        <fullName evidence="14">M48 family metalloprotease</fullName>
        <ecNumber evidence="14">3.4.24.-</ecNumber>
    </submittedName>
    <submittedName>
        <fullName evidence="13">M48 family peptidase</fullName>
    </submittedName>
</protein>
<evidence type="ECO:0000256" key="8">
    <source>
        <dbReference type="ARBA" id="ARBA00023049"/>
    </source>
</evidence>
<sequence length="369" mass="42438">MKVLKKQSISHRWKPYIFVVAVFIQVMLPTLIAALFGVYAVGVLILLSVIHACIAGWLLYSQYQVHCQEQALQEYFPLNLENAKHRLVFEFIRNLSDAIGLQTPTLVIKKTNKMLPELLAESAMLPNYTIIINEDLLTVHGKGLDDEQLKLILAHEVGHLVYKDQLRQWLLNGLQCLFIIQSVTMIVSSLFLLNALSFFFLTGLLLFIGGIQLGLIRKHARFCELEADRFAATLCNNPSKMLQIFDELPMLYHYWGMLYLEDSFEQPRLYSDYQIAPLLEKLHYYKTSLRLSPDSTKIKEIVLQLNSCCPVSFNNESCESTILKRNFYQRCMGFFNAYPSRAQRMVNLADMCKQTNTLPLSKSGKYSQI</sequence>
<keyword evidence="6 10" id="KW-0862">Zinc</keyword>
<evidence type="ECO:0000256" key="10">
    <source>
        <dbReference type="RuleBase" id="RU003983"/>
    </source>
</evidence>
<keyword evidence="3 11" id="KW-0812">Transmembrane</keyword>
<comment type="caution">
    <text evidence="13">The sequence shown here is derived from an EMBL/GenBank/DDBJ whole genome shotgun (WGS) entry which is preliminary data.</text>
</comment>
<accession>A0A0Q9YFF4</accession>
<dbReference type="EMBL" id="LKHV01000007">
    <property type="protein sequence ID" value="KRG18393.1"/>
    <property type="molecule type" value="Genomic_DNA"/>
</dbReference>
<dbReference type="EMBL" id="LKHV02000001">
    <property type="protein sequence ID" value="MCS5708154.1"/>
    <property type="molecule type" value="Genomic_DNA"/>
</dbReference>
<evidence type="ECO:0000256" key="7">
    <source>
        <dbReference type="ARBA" id="ARBA00022989"/>
    </source>
</evidence>
<dbReference type="STRING" id="437022.CC99x_01605"/>
<dbReference type="GO" id="GO:0046872">
    <property type="term" value="F:metal ion binding"/>
    <property type="evidence" value="ECO:0007669"/>
    <property type="project" value="UniProtKB-KW"/>
</dbReference>
<dbReference type="PANTHER" id="PTHR43221">
    <property type="entry name" value="PROTEASE HTPX"/>
    <property type="match status" value="1"/>
</dbReference>
<dbReference type="InterPro" id="IPR050083">
    <property type="entry name" value="HtpX_protease"/>
</dbReference>